<sequence length="146" mass="15594">MTAPDRTPAAGRAMSPWWDPALPVADRVEALLTELTLEEKVGQLVGRDVRGQDRSGFPAAVAAAREADVSADARFLVHAGRTAFTGRDLRRIVEPGAVEVLVGTSATDLPCRGTVSLYGSTRFVGHDRRLSTPVDVRQEGSDAVQV</sequence>
<dbReference type="InterPro" id="IPR017853">
    <property type="entry name" value="GH"/>
</dbReference>
<gene>
    <name evidence="2" type="ORF">ACFOY2_08340</name>
</gene>
<protein>
    <submittedName>
        <fullName evidence="2">Uncharacterized protein</fullName>
    </submittedName>
</protein>
<keyword evidence="3" id="KW-1185">Reference proteome</keyword>
<dbReference type="RefSeq" id="WP_379527348.1">
    <property type="nucleotide sequence ID" value="NZ_JBHSBI010000003.1"/>
</dbReference>
<organism evidence="2 3">
    <name type="scientific">Nonomuraea purpurea</name>
    <dbReference type="NCBI Taxonomy" id="1849276"/>
    <lineage>
        <taxon>Bacteria</taxon>
        <taxon>Bacillati</taxon>
        <taxon>Actinomycetota</taxon>
        <taxon>Actinomycetes</taxon>
        <taxon>Streptosporangiales</taxon>
        <taxon>Streptosporangiaceae</taxon>
        <taxon>Nonomuraea</taxon>
    </lineage>
</organism>
<accession>A0ABV8G3V6</accession>
<evidence type="ECO:0000313" key="3">
    <source>
        <dbReference type="Proteomes" id="UP001595851"/>
    </source>
</evidence>
<comment type="caution">
    <text evidence="2">The sequence shown here is derived from an EMBL/GenBank/DDBJ whole genome shotgun (WGS) entry which is preliminary data.</text>
</comment>
<evidence type="ECO:0000256" key="1">
    <source>
        <dbReference type="ARBA" id="ARBA00022801"/>
    </source>
</evidence>
<keyword evidence="1" id="KW-0378">Hydrolase</keyword>
<dbReference type="InterPro" id="IPR036962">
    <property type="entry name" value="Glyco_hydro_3_N_sf"/>
</dbReference>
<reference evidence="3" key="1">
    <citation type="journal article" date="2019" name="Int. J. Syst. Evol. Microbiol.">
        <title>The Global Catalogue of Microorganisms (GCM) 10K type strain sequencing project: providing services to taxonomists for standard genome sequencing and annotation.</title>
        <authorList>
            <consortium name="The Broad Institute Genomics Platform"/>
            <consortium name="The Broad Institute Genome Sequencing Center for Infectious Disease"/>
            <person name="Wu L."/>
            <person name="Ma J."/>
        </authorList>
    </citation>
    <scope>NUCLEOTIDE SEQUENCE [LARGE SCALE GENOMIC DNA]</scope>
    <source>
        <strain evidence="3">TBRC 1276</strain>
    </source>
</reference>
<dbReference type="Gene3D" id="3.20.20.300">
    <property type="entry name" value="Glycoside hydrolase, family 3, N-terminal domain"/>
    <property type="match status" value="1"/>
</dbReference>
<name>A0ABV8G3V6_9ACTN</name>
<proteinExistence type="predicted"/>
<evidence type="ECO:0000313" key="2">
    <source>
        <dbReference type="EMBL" id="MFC4007226.1"/>
    </source>
</evidence>
<dbReference type="Proteomes" id="UP001595851">
    <property type="component" value="Unassembled WGS sequence"/>
</dbReference>
<dbReference type="EMBL" id="JBHSBI010000003">
    <property type="protein sequence ID" value="MFC4007226.1"/>
    <property type="molecule type" value="Genomic_DNA"/>
</dbReference>
<dbReference type="SUPFAM" id="SSF51445">
    <property type="entry name" value="(Trans)glycosidases"/>
    <property type="match status" value="1"/>
</dbReference>